<keyword evidence="1" id="KW-0472">Membrane</keyword>
<protein>
    <submittedName>
        <fullName evidence="2">Uncharacterized protein</fullName>
    </submittedName>
</protein>
<name>A0AAW2H2J3_9HYME</name>
<evidence type="ECO:0000256" key="1">
    <source>
        <dbReference type="SAM" id="Phobius"/>
    </source>
</evidence>
<gene>
    <name evidence="2" type="ORF">PUN28_001027</name>
</gene>
<keyword evidence="3" id="KW-1185">Reference proteome</keyword>
<comment type="caution">
    <text evidence="2">The sequence shown here is derived from an EMBL/GenBank/DDBJ whole genome shotgun (WGS) entry which is preliminary data.</text>
</comment>
<feature type="transmembrane region" description="Helical" evidence="1">
    <location>
        <begin position="41"/>
        <end position="62"/>
    </location>
</feature>
<dbReference type="Proteomes" id="UP001430953">
    <property type="component" value="Unassembled WGS sequence"/>
</dbReference>
<feature type="transmembrane region" description="Helical" evidence="1">
    <location>
        <begin position="203"/>
        <end position="220"/>
    </location>
</feature>
<reference evidence="2 3" key="1">
    <citation type="submission" date="2023-03" db="EMBL/GenBank/DDBJ databases">
        <title>High recombination rates correlate with genetic variation in Cardiocondyla obscurior ants.</title>
        <authorList>
            <person name="Errbii M."/>
        </authorList>
    </citation>
    <scope>NUCLEOTIDE SEQUENCE [LARGE SCALE GENOMIC DNA]</scope>
    <source>
        <strain evidence="2">Alpha-2009</strain>
        <tissue evidence="2">Whole body</tissue>
    </source>
</reference>
<keyword evidence="1" id="KW-0812">Transmembrane</keyword>
<keyword evidence="1" id="KW-1133">Transmembrane helix</keyword>
<dbReference type="EMBL" id="JADYXP020000001">
    <property type="protein sequence ID" value="KAL0133772.1"/>
    <property type="molecule type" value="Genomic_DNA"/>
</dbReference>
<accession>A0AAW2H2J3</accession>
<proteinExistence type="predicted"/>
<feature type="transmembrane region" description="Helical" evidence="1">
    <location>
        <begin position="171"/>
        <end position="191"/>
    </location>
</feature>
<sequence>MYYCPFYFFFLFLKSHEVYYMPLSGFMTSQSDKPLTVIYQYYHNLSLFFLLIYSCFNSTLILTSPSFSGRSFGAIYVRGELDVFNKLRLDGEYISRPVSLGAAIEEKFRIRERAGTLITLPRVGARSSQTAVLSFPDRELKHFRKSRNHFYVHIRINRANRISTQSLSKKITLSLIAFFLTTFSNNLKYIRYILDAIGYRVNIIKYPCLIYTIMTVIYVLHNQKMNKIGKSDKVNTYPRSRRCILISTIGPNFWNLSRNSALVIPSSIRPTYITLPENSVNKNVSIKKASMYFEKHVLPITIAMTTGERISPIAITISFAIAAAISSSTTSYKILISNLIKKSIQIDYKTEIEIESGIGTDNEIVI</sequence>
<evidence type="ECO:0000313" key="2">
    <source>
        <dbReference type="EMBL" id="KAL0133772.1"/>
    </source>
</evidence>
<dbReference type="AlphaFoldDB" id="A0AAW2H2J3"/>
<evidence type="ECO:0000313" key="3">
    <source>
        <dbReference type="Proteomes" id="UP001430953"/>
    </source>
</evidence>
<organism evidence="2 3">
    <name type="scientific">Cardiocondyla obscurior</name>
    <dbReference type="NCBI Taxonomy" id="286306"/>
    <lineage>
        <taxon>Eukaryota</taxon>
        <taxon>Metazoa</taxon>
        <taxon>Ecdysozoa</taxon>
        <taxon>Arthropoda</taxon>
        <taxon>Hexapoda</taxon>
        <taxon>Insecta</taxon>
        <taxon>Pterygota</taxon>
        <taxon>Neoptera</taxon>
        <taxon>Endopterygota</taxon>
        <taxon>Hymenoptera</taxon>
        <taxon>Apocrita</taxon>
        <taxon>Aculeata</taxon>
        <taxon>Formicoidea</taxon>
        <taxon>Formicidae</taxon>
        <taxon>Myrmicinae</taxon>
        <taxon>Cardiocondyla</taxon>
    </lineage>
</organism>